<keyword evidence="3" id="KW-1185">Reference proteome</keyword>
<dbReference type="PANTHER" id="PTHR43751:SF1">
    <property type="entry name" value="SULFATASE ATSG-RELATED"/>
    <property type="match status" value="1"/>
</dbReference>
<dbReference type="CDD" id="cd16027">
    <property type="entry name" value="SGSH"/>
    <property type="match status" value="1"/>
</dbReference>
<organism evidence="2 3">
    <name type="scientific">Termitidicoccus mucosus</name>
    <dbReference type="NCBI Taxonomy" id="1184151"/>
    <lineage>
        <taxon>Bacteria</taxon>
        <taxon>Pseudomonadati</taxon>
        <taxon>Verrucomicrobiota</taxon>
        <taxon>Opitutia</taxon>
        <taxon>Opitutales</taxon>
        <taxon>Opitutaceae</taxon>
        <taxon>Termitidicoccus</taxon>
    </lineage>
</organism>
<dbReference type="SUPFAM" id="SSF53649">
    <property type="entry name" value="Alkaline phosphatase-like"/>
    <property type="match status" value="1"/>
</dbReference>
<name>A0A178IKP5_9BACT</name>
<dbReference type="InterPro" id="IPR052701">
    <property type="entry name" value="GAG_Ulvan_Degrading_Sulfatases"/>
</dbReference>
<sequence>MIADDLSFTDIGCYGSPNARTPNIDRLASQGVRFAHCYNAIAMCVPTRNMLYTGLFPARTGSYRNHTHSYPGTVSMVHYFDQLGYRVGLSGKVHVGPRASFPFEAVPGLTTETLSATDDYTLDGIKGFMTRDSRQPFFLVTSFIQPHMPWTMGDRTPFDPGKLTLPPHWADTPQTRAAYVRYLAEVSFLDRQVGDVLAAVDDAGLRESTIVIFLSEQGAQFPGAKWTCWDQGLHAGALIRWPGVVKPGSVSRALIQYVDFVPTLLDIVRRQGSRAAPSAEYDLDKLHLDGRSFINVLFGKTDEHGKYAYGIHNNHPEGPAYPIRSVRTKDFSYIRNLLPEERYVIKFMQLDPKQPYYPSWVKAAEQDNPRAAAAIRRNEFRPAEELYDLRNDPWEMNNLANSPEHQTILKELRQALDEWMTQQHDTGAAMDVPLEMAK</sequence>
<gene>
    <name evidence="2" type="ORF">AW736_00870</name>
</gene>
<dbReference type="STRING" id="1184151.AW736_00870"/>
<accession>A0A178IKP5</accession>
<protein>
    <recommendedName>
        <fullName evidence="1">Sulfatase N-terminal domain-containing protein</fullName>
    </recommendedName>
</protein>
<evidence type="ECO:0000259" key="1">
    <source>
        <dbReference type="Pfam" id="PF00884"/>
    </source>
</evidence>
<reference evidence="2 3" key="1">
    <citation type="submission" date="2016-01" db="EMBL/GenBank/DDBJ databases">
        <title>High potential of lignocellulose degradation of a new Verrucomicrobia species.</title>
        <authorList>
            <person name="Wang Y."/>
            <person name="Shi Y."/>
            <person name="Qiu Z."/>
            <person name="Liu S."/>
            <person name="Yang H."/>
        </authorList>
    </citation>
    <scope>NUCLEOTIDE SEQUENCE [LARGE SCALE GENOMIC DNA]</scope>
    <source>
        <strain evidence="2 3">TSB47</strain>
    </source>
</reference>
<dbReference type="EMBL" id="LRRQ01000061">
    <property type="protein sequence ID" value="OAM90328.1"/>
    <property type="molecule type" value="Genomic_DNA"/>
</dbReference>
<dbReference type="Gene3D" id="3.40.720.10">
    <property type="entry name" value="Alkaline Phosphatase, subunit A"/>
    <property type="match status" value="1"/>
</dbReference>
<dbReference type="AlphaFoldDB" id="A0A178IKP5"/>
<evidence type="ECO:0000313" key="3">
    <source>
        <dbReference type="Proteomes" id="UP000078486"/>
    </source>
</evidence>
<dbReference type="InterPro" id="IPR017850">
    <property type="entry name" value="Alkaline_phosphatase_core_sf"/>
</dbReference>
<dbReference type="Pfam" id="PF00884">
    <property type="entry name" value="Sulfatase"/>
    <property type="match status" value="1"/>
</dbReference>
<dbReference type="InterPro" id="IPR000917">
    <property type="entry name" value="Sulfatase_N"/>
</dbReference>
<comment type="caution">
    <text evidence="2">The sequence shown here is derived from an EMBL/GenBank/DDBJ whole genome shotgun (WGS) entry which is preliminary data.</text>
</comment>
<dbReference type="Proteomes" id="UP000078486">
    <property type="component" value="Unassembled WGS sequence"/>
</dbReference>
<proteinExistence type="predicted"/>
<dbReference type="PANTHER" id="PTHR43751">
    <property type="entry name" value="SULFATASE"/>
    <property type="match status" value="1"/>
</dbReference>
<feature type="domain" description="Sulfatase N-terminal" evidence="1">
    <location>
        <begin position="2"/>
        <end position="267"/>
    </location>
</feature>
<evidence type="ECO:0000313" key="2">
    <source>
        <dbReference type="EMBL" id="OAM90328.1"/>
    </source>
</evidence>